<dbReference type="KEGG" id="sdf:ACG33_00925"/>
<dbReference type="STRING" id="465721.ACG33_00925"/>
<name>A0A127F7U2_STEDE</name>
<evidence type="ECO:0000313" key="5">
    <source>
        <dbReference type="Proteomes" id="UP000070250"/>
    </source>
</evidence>
<keyword evidence="5" id="KW-1185">Reference proteome</keyword>
<evidence type="ECO:0000256" key="2">
    <source>
        <dbReference type="SAM" id="SignalP"/>
    </source>
</evidence>
<protein>
    <recommendedName>
        <fullName evidence="3">Outer membrane protein beta-barrel domain-containing protein</fullName>
    </recommendedName>
</protein>
<keyword evidence="1 2" id="KW-0732">Signal</keyword>
<reference evidence="4 5" key="1">
    <citation type="submission" date="2015-06" db="EMBL/GenBank/DDBJ databases">
        <title>A Comprehensive Approach to Explore the Metabolic and Phylogenetic Diversity of Bacterial Steroid Degradation in the Environment: Testosterone as an Example.</title>
        <authorList>
            <person name="Yang F.-C."/>
            <person name="Chen Y.-L."/>
            <person name="Yu C.-P."/>
            <person name="Tang S.-L."/>
            <person name="Wang P.-H."/>
            <person name="Ismail W."/>
            <person name="Wang C.-H."/>
            <person name="Yang C.-Y."/>
            <person name="Chiang Y.-R."/>
        </authorList>
    </citation>
    <scope>NUCLEOTIDE SEQUENCE [LARGE SCALE GENOMIC DNA]</scope>
    <source>
        <strain evidence="4 5">DSM 18526</strain>
    </source>
</reference>
<dbReference type="EMBL" id="CP011971">
    <property type="protein sequence ID" value="AMN45691.1"/>
    <property type="molecule type" value="Genomic_DNA"/>
</dbReference>
<dbReference type="InterPro" id="IPR011250">
    <property type="entry name" value="OMP/PagP_B-barrel"/>
</dbReference>
<gene>
    <name evidence="4" type="ORF">ACG33_00925</name>
</gene>
<dbReference type="Proteomes" id="UP000070250">
    <property type="component" value="Chromosome"/>
</dbReference>
<proteinExistence type="predicted"/>
<dbReference type="SUPFAM" id="SSF56925">
    <property type="entry name" value="OMPA-like"/>
    <property type="match status" value="1"/>
</dbReference>
<feature type="chain" id="PRO_5007448249" description="Outer membrane protein beta-barrel domain-containing protein" evidence="2">
    <location>
        <begin position="24"/>
        <end position="192"/>
    </location>
</feature>
<sequence>MQRRISSLLAALIATALPVASQADTMNYTYIELGYVDTEIDVGPNDLDGDGFALRGSLAVHENFFVFTGYEDLDFERGVDSTTFHLGGGARWPLGNKLDIVGRVAIVKSKVEFGSRDQNDNGFLLGARLRGEVAPKFELEGGFEYVDLDDLGNDTAIVLEGRYFFLDALAGGLTVQSTDDANTIGINLRYTF</sequence>
<evidence type="ECO:0000256" key="1">
    <source>
        <dbReference type="ARBA" id="ARBA00022729"/>
    </source>
</evidence>
<dbReference type="Pfam" id="PF13505">
    <property type="entry name" value="OMP_b-brl"/>
    <property type="match status" value="1"/>
</dbReference>
<organism evidence="4 5">
    <name type="scientific">Steroidobacter denitrificans</name>
    <dbReference type="NCBI Taxonomy" id="465721"/>
    <lineage>
        <taxon>Bacteria</taxon>
        <taxon>Pseudomonadati</taxon>
        <taxon>Pseudomonadota</taxon>
        <taxon>Gammaproteobacteria</taxon>
        <taxon>Steroidobacterales</taxon>
        <taxon>Steroidobacteraceae</taxon>
        <taxon>Steroidobacter</taxon>
    </lineage>
</organism>
<feature type="domain" description="Outer membrane protein beta-barrel" evidence="3">
    <location>
        <begin position="8"/>
        <end position="192"/>
    </location>
</feature>
<evidence type="ECO:0000313" key="4">
    <source>
        <dbReference type="EMBL" id="AMN45691.1"/>
    </source>
</evidence>
<dbReference type="OrthoDB" id="7059177at2"/>
<dbReference type="RefSeq" id="WP_066917952.1">
    <property type="nucleotide sequence ID" value="NZ_CP011971.1"/>
</dbReference>
<feature type="signal peptide" evidence="2">
    <location>
        <begin position="1"/>
        <end position="23"/>
    </location>
</feature>
<dbReference type="Gene3D" id="2.40.160.20">
    <property type="match status" value="1"/>
</dbReference>
<dbReference type="InterPro" id="IPR027385">
    <property type="entry name" value="Beta-barrel_OMP"/>
</dbReference>
<accession>A0A127F7U2</accession>
<evidence type="ECO:0000259" key="3">
    <source>
        <dbReference type="Pfam" id="PF13505"/>
    </source>
</evidence>
<dbReference type="AlphaFoldDB" id="A0A127F7U2"/>